<dbReference type="OrthoDB" id="9446342at2759"/>
<sequence>MLEIKAYSSVNTKCTADAQSWVLQMPVAALFIDKENNCYKGIRLISGQELFSHQLVMSPSFTVPLSSVFSSIRGLQGESSESSRRSEVEGLVARAVCITKVSIKAEFSNLLVVFPPRSLYPEQITSVRALQLGSGLAVCPPGLFVLYLSTMCNAGAQGKESLHAALNALGHLLSRNYESSATMEIGCVKEARSTLLWSAMYVQELTKVCLILPSGSSEVIISCPAPDGRLDYRDMLDSTVKLFYEMYPDGEFFPETEDDVKKMENDE</sequence>
<evidence type="ECO:0000256" key="1">
    <source>
        <dbReference type="ARBA" id="ARBA00005593"/>
    </source>
</evidence>
<gene>
    <name evidence="3" type="ORF">GIB67_014649</name>
</gene>
<evidence type="ECO:0000313" key="4">
    <source>
        <dbReference type="Proteomes" id="UP000541444"/>
    </source>
</evidence>
<dbReference type="PANTHER" id="PTHR11787">
    <property type="entry name" value="RAB GDP-DISSOCIATION INHIBITOR"/>
    <property type="match status" value="1"/>
</dbReference>
<dbReference type="Proteomes" id="UP000541444">
    <property type="component" value="Unassembled WGS sequence"/>
</dbReference>
<dbReference type="SUPFAM" id="SSF54373">
    <property type="entry name" value="FAD-linked reductases, C-terminal domain"/>
    <property type="match status" value="1"/>
</dbReference>
<dbReference type="GO" id="GO:0005829">
    <property type="term" value="C:cytosol"/>
    <property type="evidence" value="ECO:0007669"/>
    <property type="project" value="TreeGrafter"/>
</dbReference>
<dbReference type="Gene3D" id="3.30.519.10">
    <property type="entry name" value="Guanine Nucleotide Dissociation Inhibitor, domain 2"/>
    <property type="match status" value="1"/>
</dbReference>
<name>A0A7J7LY93_9MAGN</name>
<evidence type="ECO:0000313" key="3">
    <source>
        <dbReference type="EMBL" id="KAF6147510.1"/>
    </source>
</evidence>
<dbReference type="GO" id="GO:0016192">
    <property type="term" value="P:vesicle-mediated transport"/>
    <property type="evidence" value="ECO:0007669"/>
    <property type="project" value="TreeGrafter"/>
</dbReference>
<dbReference type="InterPro" id="IPR036188">
    <property type="entry name" value="FAD/NAD-bd_sf"/>
</dbReference>
<reference evidence="3 4" key="1">
    <citation type="journal article" date="2020" name="IScience">
        <title>Genome Sequencing of the Endangered Kingdonia uniflora (Circaeasteraceae, Ranunculales) Reveals Potential Mechanisms of Evolutionary Specialization.</title>
        <authorList>
            <person name="Sun Y."/>
            <person name="Deng T."/>
            <person name="Zhang A."/>
            <person name="Moore M.J."/>
            <person name="Landis J.B."/>
            <person name="Lin N."/>
            <person name="Zhang H."/>
            <person name="Zhang X."/>
            <person name="Huang J."/>
            <person name="Zhang X."/>
            <person name="Sun H."/>
            <person name="Wang H."/>
        </authorList>
    </citation>
    <scope>NUCLEOTIDE SEQUENCE [LARGE SCALE GENOMIC DNA]</scope>
    <source>
        <strain evidence="3">TB1705</strain>
        <tissue evidence="3">Leaf</tissue>
    </source>
</reference>
<keyword evidence="4" id="KW-1185">Reference proteome</keyword>
<evidence type="ECO:0000259" key="2">
    <source>
        <dbReference type="Pfam" id="PF22603"/>
    </source>
</evidence>
<dbReference type="GO" id="GO:0005634">
    <property type="term" value="C:nucleus"/>
    <property type="evidence" value="ECO:0007669"/>
    <property type="project" value="TreeGrafter"/>
</dbReference>
<comment type="similarity">
    <text evidence="1">Belongs to the Rab GDI family.</text>
</comment>
<dbReference type="GO" id="GO:0007264">
    <property type="term" value="P:small GTPase-mediated signal transduction"/>
    <property type="evidence" value="ECO:0007669"/>
    <property type="project" value="InterPro"/>
</dbReference>
<dbReference type="GO" id="GO:0005092">
    <property type="term" value="F:GDP-dissociation inhibitor activity"/>
    <property type="evidence" value="ECO:0007669"/>
    <property type="project" value="InterPro"/>
</dbReference>
<dbReference type="EMBL" id="JACGCM010001899">
    <property type="protein sequence ID" value="KAF6147510.1"/>
    <property type="molecule type" value="Genomic_DNA"/>
</dbReference>
<organism evidence="3 4">
    <name type="scientific">Kingdonia uniflora</name>
    <dbReference type="NCBI Taxonomy" id="39325"/>
    <lineage>
        <taxon>Eukaryota</taxon>
        <taxon>Viridiplantae</taxon>
        <taxon>Streptophyta</taxon>
        <taxon>Embryophyta</taxon>
        <taxon>Tracheophyta</taxon>
        <taxon>Spermatophyta</taxon>
        <taxon>Magnoliopsida</taxon>
        <taxon>Ranunculales</taxon>
        <taxon>Circaeasteraceae</taxon>
        <taxon>Kingdonia</taxon>
    </lineage>
</organism>
<feature type="domain" description="RAE1/2" evidence="2">
    <location>
        <begin position="92"/>
        <end position="227"/>
    </location>
</feature>
<proteinExistence type="inferred from homology"/>
<dbReference type="AlphaFoldDB" id="A0A7J7LY93"/>
<protein>
    <recommendedName>
        <fullName evidence="2">RAE1/2 domain-containing protein</fullName>
    </recommendedName>
</protein>
<comment type="caution">
    <text evidence="3">The sequence shown here is derived from an EMBL/GenBank/DDBJ whole genome shotgun (WGS) entry which is preliminary data.</text>
</comment>
<accession>A0A7J7LY93</accession>
<dbReference type="InterPro" id="IPR018203">
    <property type="entry name" value="GDP_dissociation_inhibitor"/>
</dbReference>
<dbReference type="InterPro" id="IPR054420">
    <property type="entry name" value="RAE1_2_domI_C"/>
</dbReference>
<dbReference type="GO" id="GO:0005968">
    <property type="term" value="C:Rab-protein geranylgeranyltransferase complex"/>
    <property type="evidence" value="ECO:0007669"/>
    <property type="project" value="TreeGrafter"/>
</dbReference>
<dbReference type="Pfam" id="PF22603">
    <property type="entry name" value="RAE1_2_domI_C"/>
    <property type="match status" value="1"/>
</dbReference>
<dbReference type="PANTHER" id="PTHR11787:SF4">
    <property type="entry name" value="CHM, RAB ESCORT PROTEIN 1"/>
    <property type="match status" value="1"/>
</dbReference>
<dbReference type="Gene3D" id="3.50.50.60">
    <property type="entry name" value="FAD/NAD(P)-binding domain"/>
    <property type="match status" value="1"/>
</dbReference>